<evidence type="ECO:0000313" key="16">
    <source>
        <dbReference type="EMBL" id="MDR6244980.1"/>
    </source>
</evidence>
<keyword evidence="8 13" id="KW-0418">Kinase</keyword>
<dbReference type="PANTHER" id="PTHR11055:SF1">
    <property type="entry name" value="PAPS SYNTHETASE, ISOFORM D"/>
    <property type="match status" value="1"/>
</dbReference>
<dbReference type="EC" id="2.7.1.25" evidence="5 13"/>
<dbReference type="CDD" id="cd02027">
    <property type="entry name" value="APSK"/>
    <property type="match status" value="1"/>
</dbReference>
<sequence length="201" mass="22653">MINLQPNIHWQTPAVTRQEREQRYAQRGRLLWLTGLPGAGKSTIAFALERALFEQNKLCYVLDGDNIRHGLNADLGFSADDRHENLRRIGEVAKLMVDAGQIVIAAFVSPYSSDRQMVRQMFAEEDFDEIHTHCSLDVCEQRDPKGLYARARAGQIQGFTGIDEPYEVPEKPELVINTELLSVQEAVLLMMETLELGSAPV</sequence>
<protein>
    <recommendedName>
        <fullName evidence="5 13">Adenylyl-sulfate kinase</fullName>
        <ecNumber evidence="5 13">2.7.1.25</ecNumber>
    </recommendedName>
    <alternativeName>
        <fullName evidence="11 13">APS kinase</fullName>
    </alternativeName>
    <alternativeName>
        <fullName evidence="12 13">ATP adenosine-5'-phosphosulfate 3'-phosphotransferase</fullName>
    </alternativeName>
    <alternativeName>
        <fullName evidence="10 13">Adenosine-5'-phosphosulfate kinase</fullName>
    </alternativeName>
</protein>
<evidence type="ECO:0000256" key="4">
    <source>
        <dbReference type="ARBA" id="ARBA00007008"/>
    </source>
</evidence>
<dbReference type="NCBIfam" id="TIGR00455">
    <property type="entry name" value="apsK"/>
    <property type="match status" value="1"/>
</dbReference>
<evidence type="ECO:0000256" key="3">
    <source>
        <dbReference type="ARBA" id="ARBA00004806"/>
    </source>
</evidence>
<evidence type="ECO:0000256" key="1">
    <source>
        <dbReference type="ARBA" id="ARBA00001823"/>
    </source>
</evidence>
<proteinExistence type="inferred from homology"/>
<reference evidence="16 17" key="1">
    <citation type="submission" date="2023-07" db="EMBL/GenBank/DDBJ databases">
        <title>Genomic Encyclopedia of Type Strains, Phase IV (KMG-IV): sequencing the most valuable type-strain genomes for metagenomic binning, comparative biology and taxonomic classification.</title>
        <authorList>
            <person name="Goeker M."/>
        </authorList>
    </citation>
    <scope>NUCLEOTIDE SEQUENCE [LARGE SCALE GENOMIC DNA]</scope>
    <source>
        <strain evidence="16 17">DSM 22170</strain>
    </source>
</reference>
<keyword evidence="17" id="KW-1185">Reference proteome</keyword>
<dbReference type="RefSeq" id="WP_188773399.1">
    <property type="nucleotide sequence ID" value="NZ_BMMB01000001.1"/>
</dbReference>
<feature type="binding site" evidence="13">
    <location>
        <begin position="35"/>
        <end position="42"/>
    </location>
    <ligand>
        <name>ATP</name>
        <dbReference type="ChEBI" id="CHEBI:30616"/>
    </ligand>
</feature>
<dbReference type="Pfam" id="PF01583">
    <property type="entry name" value="APS_kinase"/>
    <property type="match status" value="1"/>
</dbReference>
<evidence type="ECO:0000259" key="15">
    <source>
        <dbReference type="Pfam" id="PF01583"/>
    </source>
</evidence>
<dbReference type="InterPro" id="IPR027417">
    <property type="entry name" value="P-loop_NTPase"/>
</dbReference>
<evidence type="ECO:0000256" key="7">
    <source>
        <dbReference type="ARBA" id="ARBA00022741"/>
    </source>
</evidence>
<dbReference type="NCBIfam" id="NF003013">
    <property type="entry name" value="PRK03846.1"/>
    <property type="match status" value="1"/>
</dbReference>
<evidence type="ECO:0000256" key="6">
    <source>
        <dbReference type="ARBA" id="ARBA00022679"/>
    </source>
</evidence>
<feature type="domain" description="APS kinase" evidence="15">
    <location>
        <begin position="28"/>
        <end position="177"/>
    </location>
</feature>
<comment type="caution">
    <text evidence="16">The sequence shown here is derived from an EMBL/GenBank/DDBJ whole genome shotgun (WGS) entry which is preliminary data.</text>
</comment>
<accession>A0ABU1J0E2</accession>
<evidence type="ECO:0000256" key="5">
    <source>
        <dbReference type="ARBA" id="ARBA00012121"/>
    </source>
</evidence>
<evidence type="ECO:0000256" key="10">
    <source>
        <dbReference type="ARBA" id="ARBA00029724"/>
    </source>
</evidence>
<evidence type="ECO:0000256" key="11">
    <source>
        <dbReference type="ARBA" id="ARBA00031393"/>
    </source>
</evidence>
<organism evidence="16 17">
    <name type="scientific">Paenibacillus hunanensis</name>
    <dbReference type="NCBI Taxonomy" id="539262"/>
    <lineage>
        <taxon>Bacteria</taxon>
        <taxon>Bacillati</taxon>
        <taxon>Bacillota</taxon>
        <taxon>Bacilli</taxon>
        <taxon>Bacillales</taxon>
        <taxon>Paenibacillaceae</taxon>
        <taxon>Paenibacillus</taxon>
    </lineage>
</organism>
<feature type="active site" description="Phosphoserine intermediate" evidence="13">
    <location>
        <position position="109"/>
    </location>
</feature>
<comment type="pathway">
    <text evidence="3 13 14">Sulfur metabolism; hydrogen sulfide biosynthesis; sulfite from sulfate: step 2/3.</text>
</comment>
<dbReference type="PANTHER" id="PTHR11055">
    <property type="entry name" value="BIFUNCTIONAL 3'-PHOSPHOADENOSINE 5'-PHOSPHOSULFATE SYNTHASE"/>
    <property type="match status" value="1"/>
</dbReference>
<evidence type="ECO:0000256" key="13">
    <source>
        <dbReference type="HAMAP-Rule" id="MF_00065"/>
    </source>
</evidence>
<dbReference type="EMBL" id="JAVDQH010000011">
    <property type="protein sequence ID" value="MDR6244980.1"/>
    <property type="molecule type" value="Genomic_DNA"/>
</dbReference>
<evidence type="ECO:0000256" key="8">
    <source>
        <dbReference type="ARBA" id="ARBA00022777"/>
    </source>
</evidence>
<keyword evidence="7 13" id="KW-0547">Nucleotide-binding</keyword>
<evidence type="ECO:0000256" key="12">
    <source>
        <dbReference type="ARBA" id="ARBA00031464"/>
    </source>
</evidence>
<comment type="function">
    <text evidence="2 13 14">Catalyzes the synthesis of activated sulfate.</text>
</comment>
<name>A0ABU1J0E2_9BACL</name>
<gene>
    <name evidence="13" type="primary">cysC</name>
    <name evidence="16" type="ORF">JOC58_002878</name>
</gene>
<evidence type="ECO:0000313" key="17">
    <source>
        <dbReference type="Proteomes" id="UP001185028"/>
    </source>
</evidence>
<dbReference type="InterPro" id="IPR002891">
    <property type="entry name" value="APS"/>
</dbReference>
<keyword evidence="6 13" id="KW-0808">Transferase</keyword>
<comment type="similarity">
    <text evidence="4 13 14">Belongs to the APS kinase family.</text>
</comment>
<evidence type="ECO:0000256" key="14">
    <source>
        <dbReference type="RuleBase" id="RU004347"/>
    </source>
</evidence>
<keyword evidence="13" id="KW-0597">Phosphoprotein</keyword>
<dbReference type="Gene3D" id="3.40.50.300">
    <property type="entry name" value="P-loop containing nucleotide triphosphate hydrolases"/>
    <property type="match status" value="1"/>
</dbReference>
<dbReference type="HAMAP" id="MF_00065">
    <property type="entry name" value="Adenylyl_sulf_kinase"/>
    <property type="match status" value="1"/>
</dbReference>
<dbReference type="InterPro" id="IPR059117">
    <property type="entry name" value="APS_kinase_dom"/>
</dbReference>
<comment type="catalytic activity">
    <reaction evidence="1 13 14">
        <text>adenosine 5'-phosphosulfate + ATP = 3'-phosphoadenylyl sulfate + ADP + H(+)</text>
        <dbReference type="Rhea" id="RHEA:24152"/>
        <dbReference type="ChEBI" id="CHEBI:15378"/>
        <dbReference type="ChEBI" id="CHEBI:30616"/>
        <dbReference type="ChEBI" id="CHEBI:58243"/>
        <dbReference type="ChEBI" id="CHEBI:58339"/>
        <dbReference type="ChEBI" id="CHEBI:456216"/>
        <dbReference type="EC" id="2.7.1.25"/>
    </reaction>
</comment>
<dbReference type="GO" id="GO:0004020">
    <property type="term" value="F:adenylylsulfate kinase activity"/>
    <property type="evidence" value="ECO:0007669"/>
    <property type="project" value="UniProtKB-EC"/>
</dbReference>
<dbReference type="SUPFAM" id="SSF52540">
    <property type="entry name" value="P-loop containing nucleoside triphosphate hydrolases"/>
    <property type="match status" value="1"/>
</dbReference>
<evidence type="ECO:0000256" key="9">
    <source>
        <dbReference type="ARBA" id="ARBA00022840"/>
    </source>
</evidence>
<dbReference type="Proteomes" id="UP001185028">
    <property type="component" value="Unassembled WGS sequence"/>
</dbReference>
<keyword evidence="9 13" id="KW-0067">ATP-binding</keyword>
<evidence type="ECO:0000256" key="2">
    <source>
        <dbReference type="ARBA" id="ARBA00002632"/>
    </source>
</evidence>